<keyword evidence="2" id="KW-1185">Reference proteome</keyword>
<dbReference type="AlphaFoldDB" id="A0A0K2JFN0"/>
<accession>A0A0K2JFN0</accession>
<dbReference type="KEGG" id="skn:SKUN_00489"/>
<evidence type="ECO:0000313" key="2">
    <source>
        <dbReference type="Proteomes" id="UP000062963"/>
    </source>
</evidence>
<dbReference type="Proteomes" id="UP000062963">
    <property type="component" value="Chromosome"/>
</dbReference>
<protein>
    <recommendedName>
        <fullName evidence="3">DUF262 domain-containing protein</fullName>
    </recommendedName>
</protein>
<gene>
    <name evidence="1" type="ORF">SKUN_00489</name>
</gene>
<dbReference type="PATRIC" id="fig|273035.7.peg.582"/>
<sequence length="68" mass="8220">MSIKSSEIKKIGSLIFGDTYWIPDSQREYSWDKEELIDLWIDLEEMINCRNHTHFVFLVFTVLESKFF</sequence>
<evidence type="ECO:0000313" key="1">
    <source>
        <dbReference type="EMBL" id="ALA97390.1"/>
    </source>
</evidence>
<dbReference type="RefSeq" id="WP_053390683.1">
    <property type="nucleotide sequence ID" value="NZ_CP010899.1"/>
</dbReference>
<evidence type="ECO:0008006" key="3">
    <source>
        <dbReference type="Google" id="ProtNLM"/>
    </source>
</evidence>
<proteinExistence type="predicted"/>
<reference evidence="1 2" key="1">
    <citation type="journal article" date="2015" name="Genome Announc.">
        <title>Complete Genome Sequence of Spiroplasma kunkelii Strain CR2-3x, Causal Agent of Corn Stunt Disease in Zea mays L.</title>
        <authorList>
            <person name="Davis R.E."/>
            <person name="Shao J."/>
            <person name="Dally E.L."/>
            <person name="Zhao Y."/>
            <person name="Gasparich G.E."/>
            <person name="Gaynor B.J."/>
            <person name="Athey J.C."/>
            <person name="Harrison N.A."/>
            <person name="Donofrio N."/>
        </authorList>
    </citation>
    <scope>NUCLEOTIDE SEQUENCE [LARGE SCALE GENOMIC DNA]</scope>
    <source>
        <strain evidence="1 2">CR2-3x</strain>
    </source>
</reference>
<organism evidence="1 2">
    <name type="scientific">Spiroplasma kunkelii CR2-3x</name>
    <dbReference type="NCBI Taxonomy" id="273035"/>
    <lineage>
        <taxon>Bacteria</taxon>
        <taxon>Bacillati</taxon>
        <taxon>Mycoplasmatota</taxon>
        <taxon>Mollicutes</taxon>
        <taxon>Entomoplasmatales</taxon>
        <taxon>Spiroplasmataceae</taxon>
        <taxon>Spiroplasma</taxon>
    </lineage>
</organism>
<dbReference type="EMBL" id="CP010899">
    <property type="protein sequence ID" value="ALA97390.1"/>
    <property type="molecule type" value="Genomic_DNA"/>
</dbReference>
<name>A0A0K2JFN0_SPIKU</name>